<dbReference type="Gene3D" id="2.40.50.910">
    <property type="entry name" value="Type VII secretion system EccB, repeat 3 domain"/>
    <property type="match status" value="1"/>
</dbReference>
<evidence type="ECO:0000256" key="10">
    <source>
        <dbReference type="SAM" id="MobiDB-lite"/>
    </source>
</evidence>
<evidence type="ECO:0000256" key="5">
    <source>
        <dbReference type="ARBA" id="ARBA00022741"/>
    </source>
</evidence>
<dbReference type="PANTHER" id="PTHR40765">
    <property type="entry name" value="ESX-2 SECRETION SYSTEM ATPASE ECCB2"/>
    <property type="match status" value="1"/>
</dbReference>
<feature type="transmembrane region" description="Helical" evidence="11">
    <location>
        <begin position="39"/>
        <end position="61"/>
    </location>
</feature>
<keyword evidence="9 11" id="KW-0472">Membrane</keyword>
<comment type="similarity">
    <text evidence="2">Belongs to the EccB family.</text>
</comment>
<dbReference type="NCBIfam" id="TIGR03919">
    <property type="entry name" value="T7SS_EccB"/>
    <property type="match status" value="1"/>
</dbReference>
<evidence type="ECO:0000313" key="13">
    <source>
        <dbReference type="Proteomes" id="UP000612808"/>
    </source>
</evidence>
<evidence type="ECO:0000256" key="8">
    <source>
        <dbReference type="ARBA" id="ARBA00022989"/>
    </source>
</evidence>
<reference evidence="12" key="1">
    <citation type="submission" date="2021-01" db="EMBL/GenBank/DDBJ databases">
        <title>Whole genome shotgun sequence of Actinocatenispora rupis NBRC 107355.</title>
        <authorList>
            <person name="Komaki H."/>
            <person name="Tamura T."/>
        </authorList>
    </citation>
    <scope>NUCLEOTIDE SEQUENCE</scope>
    <source>
        <strain evidence="12">NBRC 107355</strain>
    </source>
</reference>
<dbReference type="RefSeq" id="WP_203664299.1">
    <property type="nucleotide sequence ID" value="NZ_BAAAZM010000015.1"/>
</dbReference>
<dbReference type="EMBL" id="BOMB01000048">
    <property type="protein sequence ID" value="GID15833.1"/>
    <property type="molecule type" value="Genomic_DNA"/>
</dbReference>
<keyword evidence="3" id="KW-1003">Cell membrane</keyword>
<evidence type="ECO:0000313" key="12">
    <source>
        <dbReference type="EMBL" id="GID15833.1"/>
    </source>
</evidence>
<evidence type="ECO:0000256" key="2">
    <source>
        <dbReference type="ARBA" id="ARBA00008149"/>
    </source>
</evidence>
<evidence type="ECO:0000256" key="7">
    <source>
        <dbReference type="ARBA" id="ARBA00022840"/>
    </source>
</evidence>
<feature type="region of interest" description="Disordered" evidence="10">
    <location>
        <begin position="446"/>
        <end position="472"/>
    </location>
</feature>
<comment type="subcellular location">
    <subcellularLocation>
        <location evidence="1">Cell membrane</location>
        <topology evidence="1">Single-pass membrane protein</topology>
    </subcellularLocation>
</comment>
<dbReference type="InterPro" id="IPR042485">
    <property type="entry name" value="T7SS_EccB_R3"/>
</dbReference>
<evidence type="ECO:0000256" key="1">
    <source>
        <dbReference type="ARBA" id="ARBA00004162"/>
    </source>
</evidence>
<protein>
    <submittedName>
        <fullName evidence="12">Type VII secretion protein EccB</fullName>
    </submittedName>
</protein>
<dbReference type="Gene3D" id="3.30.2390.20">
    <property type="entry name" value="Type VII secretion system EccB, repeat 1 domain"/>
    <property type="match status" value="1"/>
</dbReference>
<dbReference type="GO" id="GO:0005886">
    <property type="term" value="C:plasma membrane"/>
    <property type="evidence" value="ECO:0007669"/>
    <property type="project" value="UniProtKB-SubCell"/>
</dbReference>
<keyword evidence="8 11" id="KW-1133">Transmembrane helix</keyword>
<dbReference type="GO" id="GO:0005524">
    <property type="term" value="F:ATP binding"/>
    <property type="evidence" value="ECO:0007669"/>
    <property type="project" value="UniProtKB-KW"/>
</dbReference>
<gene>
    <name evidence="12" type="ORF">Aru02nite_67220</name>
</gene>
<dbReference type="Proteomes" id="UP000612808">
    <property type="component" value="Unassembled WGS sequence"/>
</dbReference>
<keyword evidence="5" id="KW-0547">Nucleotide-binding</keyword>
<evidence type="ECO:0000256" key="11">
    <source>
        <dbReference type="SAM" id="Phobius"/>
    </source>
</evidence>
<name>A0A8J3J8A5_9ACTN</name>
<dbReference type="PANTHER" id="PTHR40765:SF2">
    <property type="entry name" value="ESX-2 SECRETION SYSTEM ATPASE ECCB2"/>
    <property type="match status" value="1"/>
</dbReference>
<feature type="compositionally biased region" description="Polar residues" evidence="10">
    <location>
        <begin position="460"/>
        <end position="472"/>
    </location>
</feature>
<proteinExistence type="inferred from homology"/>
<evidence type="ECO:0000256" key="6">
    <source>
        <dbReference type="ARBA" id="ARBA00022801"/>
    </source>
</evidence>
<comment type="caution">
    <text evidence="12">The sequence shown here is derived from an EMBL/GenBank/DDBJ whole genome shotgun (WGS) entry which is preliminary data.</text>
</comment>
<sequence>MRSRREQIRAYRFVTRRIVTALLGGDPDSTDPPMRRAGLTTFASAMIGALVLAGFGVYGLVRPGGNTSWRQRGTLIVEKDTGTRFVYDKGALHPVLNYASARLILKAADPPVVTVSADSLAGVPRGRPAGIRDAPDTLPTPDRLTGLPWSVCSATRSDAVRHDPMVSVALGHSFSGGAALTDRGVLVKAAGVGTYLLWHGTRLRIPSSSFNPFVSDTSPTDVAPAMLNAVPAGPDLVAPKIDGEGGAAPKVGDGTGRIGSVYKVPSAGAADMYFVLLADGLARTSQTVAFLLLNAQNQTDPQSLSLVEYKEAKHSKRNLQVHGIPSVPRTPANLPDTGSALCASYRGGGHTTIEVYGSAPAALTTRPDGADDRTDELGGLTAGAVLVPGGGGALVRATTSAGVPTGTTYLVTDQGIRYGVPSKDARTALGYEGVTPTSVPQDLLDLVPSGPSLDPKAATNYVSAAPSPSSTK</sequence>
<dbReference type="InterPro" id="IPR007795">
    <property type="entry name" value="T7SS_EccB"/>
</dbReference>
<organism evidence="12 13">
    <name type="scientific">Actinocatenispora rupis</name>
    <dbReference type="NCBI Taxonomy" id="519421"/>
    <lineage>
        <taxon>Bacteria</taxon>
        <taxon>Bacillati</taxon>
        <taxon>Actinomycetota</taxon>
        <taxon>Actinomycetes</taxon>
        <taxon>Micromonosporales</taxon>
        <taxon>Micromonosporaceae</taxon>
        <taxon>Actinocatenispora</taxon>
    </lineage>
</organism>
<evidence type="ECO:0000256" key="3">
    <source>
        <dbReference type="ARBA" id="ARBA00022475"/>
    </source>
</evidence>
<dbReference type="InterPro" id="IPR044857">
    <property type="entry name" value="T7SS_EccB_R1"/>
</dbReference>
<dbReference type="AlphaFoldDB" id="A0A8J3J8A5"/>
<dbReference type="GO" id="GO:0016787">
    <property type="term" value="F:hydrolase activity"/>
    <property type="evidence" value="ECO:0007669"/>
    <property type="project" value="UniProtKB-KW"/>
</dbReference>
<keyword evidence="7" id="KW-0067">ATP-binding</keyword>
<keyword evidence="13" id="KW-1185">Reference proteome</keyword>
<evidence type="ECO:0000256" key="9">
    <source>
        <dbReference type="ARBA" id="ARBA00023136"/>
    </source>
</evidence>
<accession>A0A8J3J8A5</accession>
<keyword evidence="6" id="KW-0378">Hydrolase</keyword>
<dbReference type="GO" id="GO:0005576">
    <property type="term" value="C:extracellular region"/>
    <property type="evidence" value="ECO:0007669"/>
    <property type="project" value="TreeGrafter"/>
</dbReference>
<evidence type="ECO:0000256" key="4">
    <source>
        <dbReference type="ARBA" id="ARBA00022692"/>
    </source>
</evidence>
<keyword evidence="4 11" id="KW-0812">Transmembrane</keyword>
<dbReference type="Pfam" id="PF05108">
    <property type="entry name" value="T7SS_ESX1_EccB"/>
    <property type="match status" value="1"/>
</dbReference>